<sequence length="283" mass="32821">MAILSNKLPVGVRFLPTDQELLDYYLRTRIAMGDQFRTDFVADCPHFYGDKEPWVVWQIYGGGESKKVEDENTLYFFTHRRRLSPTAKRFDRKVGSGTWSGQYSREVEDDGVVIGLKRDFRYEGGCDESHNDAWLMQEFQLDDDSDLVLCSLRKNPRKGSNTRVVNDKKRKSIPQPRKPKSKRQKKEGTCHQEQGSSSTVHPNYELPYPQMDVHPNYELPYPQMDDLDFYLPEIYPDLFVDDGRDLFTMDDLLGETPVWEEGNNFNLGEEGNNFNLVTGVPLL</sequence>
<protein>
    <submittedName>
        <fullName evidence="8">Putative transcription factor NAM family</fullName>
    </submittedName>
</protein>
<evidence type="ECO:0000256" key="1">
    <source>
        <dbReference type="ARBA" id="ARBA00004123"/>
    </source>
</evidence>
<feature type="compositionally biased region" description="Basic residues" evidence="6">
    <location>
        <begin position="168"/>
        <end position="185"/>
    </location>
</feature>
<dbReference type="Proteomes" id="UP000238479">
    <property type="component" value="Chromosome 5"/>
</dbReference>
<evidence type="ECO:0000256" key="3">
    <source>
        <dbReference type="ARBA" id="ARBA00023125"/>
    </source>
</evidence>
<comment type="subcellular location">
    <subcellularLocation>
        <location evidence="1">Nucleus</location>
    </subcellularLocation>
</comment>
<dbReference type="SUPFAM" id="SSF101941">
    <property type="entry name" value="NAC domain"/>
    <property type="match status" value="1"/>
</dbReference>
<gene>
    <name evidence="8" type="ORF">RchiOBHm_Chr5g0045741</name>
</gene>
<dbReference type="Pfam" id="PF02365">
    <property type="entry name" value="NAM"/>
    <property type="match status" value="1"/>
</dbReference>
<comment type="caution">
    <text evidence="8">The sequence shown here is derived from an EMBL/GenBank/DDBJ whole genome shotgun (WGS) entry which is preliminary data.</text>
</comment>
<keyword evidence="9" id="KW-1185">Reference proteome</keyword>
<evidence type="ECO:0000313" key="8">
    <source>
        <dbReference type="EMBL" id="PRQ32380.1"/>
    </source>
</evidence>
<keyword evidence="2" id="KW-0805">Transcription regulation</keyword>
<dbReference type="PROSITE" id="PS51005">
    <property type="entry name" value="NAC"/>
    <property type="match status" value="1"/>
</dbReference>
<proteinExistence type="predicted"/>
<dbReference type="GO" id="GO:0006355">
    <property type="term" value="P:regulation of DNA-templated transcription"/>
    <property type="evidence" value="ECO:0007669"/>
    <property type="project" value="InterPro"/>
</dbReference>
<name>A0A2P6QDW5_ROSCH</name>
<organism evidence="8 9">
    <name type="scientific">Rosa chinensis</name>
    <name type="common">China rose</name>
    <dbReference type="NCBI Taxonomy" id="74649"/>
    <lineage>
        <taxon>Eukaryota</taxon>
        <taxon>Viridiplantae</taxon>
        <taxon>Streptophyta</taxon>
        <taxon>Embryophyta</taxon>
        <taxon>Tracheophyta</taxon>
        <taxon>Spermatophyta</taxon>
        <taxon>Magnoliopsida</taxon>
        <taxon>eudicotyledons</taxon>
        <taxon>Gunneridae</taxon>
        <taxon>Pentapetalae</taxon>
        <taxon>rosids</taxon>
        <taxon>fabids</taxon>
        <taxon>Rosales</taxon>
        <taxon>Rosaceae</taxon>
        <taxon>Rosoideae</taxon>
        <taxon>Rosoideae incertae sedis</taxon>
        <taxon>Rosa</taxon>
    </lineage>
</organism>
<keyword evidence="5" id="KW-0539">Nucleus</keyword>
<evidence type="ECO:0000256" key="4">
    <source>
        <dbReference type="ARBA" id="ARBA00023163"/>
    </source>
</evidence>
<evidence type="ECO:0000256" key="6">
    <source>
        <dbReference type="SAM" id="MobiDB-lite"/>
    </source>
</evidence>
<accession>A0A2P6QDW5</accession>
<dbReference type="Gramene" id="PRQ32380">
    <property type="protein sequence ID" value="PRQ32380"/>
    <property type="gene ID" value="RchiOBHm_Chr5g0045741"/>
</dbReference>
<keyword evidence="3" id="KW-0238">DNA-binding</keyword>
<dbReference type="OMA" id="INSEMFC"/>
<evidence type="ECO:0000256" key="2">
    <source>
        <dbReference type="ARBA" id="ARBA00023015"/>
    </source>
</evidence>
<feature type="region of interest" description="Disordered" evidence="6">
    <location>
        <begin position="158"/>
        <end position="202"/>
    </location>
</feature>
<feature type="compositionally biased region" description="Polar residues" evidence="6">
    <location>
        <begin position="191"/>
        <end position="201"/>
    </location>
</feature>
<keyword evidence="4" id="KW-0804">Transcription</keyword>
<dbReference type="InterPro" id="IPR003441">
    <property type="entry name" value="NAC-dom"/>
</dbReference>
<dbReference type="GO" id="GO:0003677">
    <property type="term" value="F:DNA binding"/>
    <property type="evidence" value="ECO:0007669"/>
    <property type="project" value="UniProtKB-KW"/>
</dbReference>
<evidence type="ECO:0000259" key="7">
    <source>
        <dbReference type="PROSITE" id="PS51005"/>
    </source>
</evidence>
<evidence type="ECO:0000313" key="9">
    <source>
        <dbReference type="Proteomes" id="UP000238479"/>
    </source>
</evidence>
<evidence type="ECO:0000256" key="5">
    <source>
        <dbReference type="ARBA" id="ARBA00023242"/>
    </source>
</evidence>
<dbReference type="InterPro" id="IPR036093">
    <property type="entry name" value="NAC_dom_sf"/>
</dbReference>
<dbReference type="OrthoDB" id="774757at2759"/>
<dbReference type="STRING" id="74649.A0A2P6QDW5"/>
<dbReference type="PANTHER" id="PTHR31989">
    <property type="entry name" value="NAC DOMAIN-CONTAINING PROTEIN 82-RELATED"/>
    <property type="match status" value="1"/>
</dbReference>
<dbReference type="EMBL" id="PDCK01000043">
    <property type="protein sequence ID" value="PRQ32380.1"/>
    <property type="molecule type" value="Genomic_DNA"/>
</dbReference>
<dbReference type="Gene3D" id="2.170.150.80">
    <property type="entry name" value="NAC domain"/>
    <property type="match status" value="1"/>
</dbReference>
<reference evidence="8 9" key="1">
    <citation type="journal article" date="2018" name="Nat. Genet.">
        <title>The Rosa genome provides new insights in the design of modern roses.</title>
        <authorList>
            <person name="Bendahmane M."/>
        </authorList>
    </citation>
    <scope>NUCLEOTIDE SEQUENCE [LARGE SCALE GENOMIC DNA]</scope>
    <source>
        <strain evidence="9">cv. Old Blush</strain>
    </source>
</reference>
<feature type="domain" description="NAC" evidence="7">
    <location>
        <begin position="8"/>
        <end position="171"/>
    </location>
</feature>
<dbReference type="AlphaFoldDB" id="A0A2P6QDW5"/>
<dbReference type="GO" id="GO:0005634">
    <property type="term" value="C:nucleus"/>
    <property type="evidence" value="ECO:0007669"/>
    <property type="project" value="UniProtKB-SubCell"/>
</dbReference>